<keyword evidence="4" id="KW-0804">Transcription</keyword>
<dbReference type="Pfam" id="PF02365">
    <property type="entry name" value="NAM"/>
    <property type="match status" value="1"/>
</dbReference>
<evidence type="ECO:0000256" key="3">
    <source>
        <dbReference type="ARBA" id="ARBA00023125"/>
    </source>
</evidence>
<keyword evidence="2" id="KW-0805">Transcription regulation</keyword>
<feature type="compositionally biased region" description="Pro residues" evidence="6">
    <location>
        <begin position="334"/>
        <end position="344"/>
    </location>
</feature>
<dbReference type="PANTHER" id="PTHR31989">
    <property type="entry name" value="NAC DOMAIN-CONTAINING PROTEIN 82-RELATED"/>
    <property type="match status" value="1"/>
</dbReference>
<sequence>MYVQEETLVGKLRTFGMKHKSKTRVTVLWLVVAGGMRSTTTEEWLLPLLRGFRFHPPEEEMVNLLRKKMEGQGSQTMPEIDYEPWNLPDNESISLFLRFLKQMMQGKASQACHIIPEIDVCKYEPSDLAELLFPDSPYQPRMWFSFSRPHYKSIKSLRYNRATKKGFWKITGKPREIKSQQLSKSVTCKKRTLTFHEGRVSMSKKTDWVMQEYYLTQTEPGSIPNQLSDFVLCRMKNKSAHYESDNKKLKDDSICDESADPGIGGYMTSNSEDDQAPANNMILEADRHLADKELEHDLPGSGNHDAGEPGGCVSSDCDDMVQEPCDQQEHLDSPSPPPEPPRPHQLPQLGNVHGSTGDYIASNSDNQAAAIHHMITDEEELLAYKKLERVLLGSGNPDDTEARTCVSSDMLRELCAQLGEDLDSPFPPPGPPELGNAPDVYTDECSSWPSPIEDNDSSLPNKNNIPTNYDSKPVSNTASNFENQTKDERIPEVYSQSEENLQSFFRSLEEENYTLPSPILYKEQGDVLHANNYIGCNESQYAALFPQSS</sequence>
<feature type="region of interest" description="Disordered" evidence="6">
    <location>
        <begin position="466"/>
        <end position="486"/>
    </location>
</feature>
<dbReference type="GO" id="GO:0006355">
    <property type="term" value="P:regulation of DNA-templated transcription"/>
    <property type="evidence" value="ECO:0007669"/>
    <property type="project" value="InterPro"/>
</dbReference>
<dbReference type="InParanoid" id="A0A5E4GE71"/>
<evidence type="ECO:0000256" key="5">
    <source>
        <dbReference type="ARBA" id="ARBA00023242"/>
    </source>
</evidence>
<dbReference type="GO" id="GO:0005634">
    <property type="term" value="C:nucleus"/>
    <property type="evidence" value="ECO:0007669"/>
    <property type="project" value="UniProtKB-SubCell"/>
</dbReference>
<evidence type="ECO:0000256" key="4">
    <source>
        <dbReference type="ARBA" id="ARBA00023163"/>
    </source>
</evidence>
<evidence type="ECO:0000256" key="1">
    <source>
        <dbReference type="ARBA" id="ARBA00004123"/>
    </source>
</evidence>
<feature type="domain" description="NAC" evidence="7">
    <location>
        <begin position="82"/>
        <end position="238"/>
    </location>
</feature>
<comment type="subcellular location">
    <subcellularLocation>
        <location evidence="1">Nucleus</location>
    </subcellularLocation>
</comment>
<dbReference type="Gene3D" id="2.170.150.80">
    <property type="entry name" value="NAC domain"/>
    <property type="match status" value="1"/>
</dbReference>
<evidence type="ECO:0000313" key="8">
    <source>
        <dbReference type="EMBL" id="VVA38135.1"/>
    </source>
</evidence>
<evidence type="ECO:0000256" key="6">
    <source>
        <dbReference type="SAM" id="MobiDB-lite"/>
    </source>
</evidence>
<feature type="compositionally biased region" description="Polar residues" evidence="6">
    <location>
        <begin position="466"/>
        <end position="483"/>
    </location>
</feature>
<keyword evidence="5" id="KW-0539">Nucleus</keyword>
<protein>
    <submittedName>
        <fullName evidence="8">PREDICTED: NAC</fullName>
    </submittedName>
</protein>
<dbReference type="InterPro" id="IPR003441">
    <property type="entry name" value="NAC-dom"/>
</dbReference>
<accession>A0A5E4GE71</accession>
<evidence type="ECO:0000259" key="7">
    <source>
        <dbReference type="PROSITE" id="PS51005"/>
    </source>
</evidence>
<dbReference type="PROSITE" id="PS51005">
    <property type="entry name" value="NAC"/>
    <property type="match status" value="1"/>
</dbReference>
<reference evidence="9" key="1">
    <citation type="journal article" date="2020" name="Plant J.">
        <title>Transposons played a major role in the diversification between the closely related almond and peach genomes: results from the almond genome sequence.</title>
        <authorList>
            <person name="Alioto T."/>
            <person name="Alexiou K.G."/>
            <person name="Bardil A."/>
            <person name="Barteri F."/>
            <person name="Castanera R."/>
            <person name="Cruz F."/>
            <person name="Dhingra A."/>
            <person name="Duval H."/>
            <person name="Fernandez I Marti A."/>
            <person name="Frias L."/>
            <person name="Galan B."/>
            <person name="Garcia J.L."/>
            <person name="Howad W."/>
            <person name="Gomez-Garrido J."/>
            <person name="Gut M."/>
            <person name="Julca I."/>
            <person name="Morata J."/>
            <person name="Puigdomenech P."/>
            <person name="Ribeca P."/>
            <person name="Rubio Cabetas M.J."/>
            <person name="Vlasova A."/>
            <person name="Wirthensohn M."/>
            <person name="Garcia-Mas J."/>
            <person name="Gabaldon T."/>
            <person name="Casacuberta J.M."/>
            <person name="Arus P."/>
        </authorList>
    </citation>
    <scope>NUCLEOTIDE SEQUENCE [LARGE SCALE GENOMIC DNA]</scope>
    <source>
        <strain evidence="9">cv. Texas</strain>
    </source>
</reference>
<keyword evidence="3" id="KW-0238">DNA-binding</keyword>
<dbReference type="EMBL" id="CABIKO010000608">
    <property type="protein sequence ID" value="VVA38135.1"/>
    <property type="molecule type" value="Genomic_DNA"/>
</dbReference>
<evidence type="ECO:0000313" key="9">
    <source>
        <dbReference type="Proteomes" id="UP000327085"/>
    </source>
</evidence>
<dbReference type="Gramene" id="VVA38135">
    <property type="protein sequence ID" value="VVA38135"/>
    <property type="gene ID" value="Prudul26B007672"/>
</dbReference>
<dbReference type="InterPro" id="IPR036093">
    <property type="entry name" value="NAC_dom_sf"/>
</dbReference>
<organism evidence="8 9">
    <name type="scientific">Prunus dulcis</name>
    <name type="common">Almond</name>
    <name type="synonym">Amygdalus dulcis</name>
    <dbReference type="NCBI Taxonomy" id="3755"/>
    <lineage>
        <taxon>Eukaryota</taxon>
        <taxon>Viridiplantae</taxon>
        <taxon>Streptophyta</taxon>
        <taxon>Embryophyta</taxon>
        <taxon>Tracheophyta</taxon>
        <taxon>Spermatophyta</taxon>
        <taxon>Magnoliopsida</taxon>
        <taxon>eudicotyledons</taxon>
        <taxon>Gunneridae</taxon>
        <taxon>Pentapetalae</taxon>
        <taxon>rosids</taxon>
        <taxon>fabids</taxon>
        <taxon>Rosales</taxon>
        <taxon>Rosaceae</taxon>
        <taxon>Amygdaloideae</taxon>
        <taxon>Amygdaleae</taxon>
        <taxon>Prunus</taxon>
    </lineage>
</organism>
<feature type="region of interest" description="Disordered" evidence="6">
    <location>
        <begin position="295"/>
        <end position="361"/>
    </location>
</feature>
<dbReference type="GO" id="GO:0003677">
    <property type="term" value="F:DNA binding"/>
    <property type="evidence" value="ECO:0007669"/>
    <property type="project" value="UniProtKB-KW"/>
</dbReference>
<dbReference type="AlphaFoldDB" id="A0A5E4GE71"/>
<dbReference type="SUPFAM" id="SSF101941">
    <property type="entry name" value="NAC domain"/>
    <property type="match status" value="2"/>
</dbReference>
<dbReference type="Proteomes" id="UP000327085">
    <property type="component" value="Chromosome 2"/>
</dbReference>
<gene>
    <name evidence="8" type="ORF">ALMOND_2B007672</name>
</gene>
<proteinExistence type="predicted"/>
<name>A0A5E4GE71_PRUDU</name>
<evidence type="ECO:0000256" key="2">
    <source>
        <dbReference type="ARBA" id="ARBA00023015"/>
    </source>
</evidence>